<reference evidence="1 2" key="1">
    <citation type="journal article" date="2017" name="Mol. Biol. Evol.">
        <title>The 4-celled Tetrabaena socialis nuclear genome reveals the essential components for genetic control of cell number at the origin of multicellularity in the volvocine lineage.</title>
        <authorList>
            <person name="Featherston J."/>
            <person name="Arakaki Y."/>
            <person name="Hanschen E.R."/>
            <person name="Ferris P.J."/>
            <person name="Michod R.E."/>
            <person name="Olson B.J.S.C."/>
            <person name="Nozaki H."/>
            <person name="Durand P.M."/>
        </authorList>
    </citation>
    <scope>NUCLEOTIDE SEQUENCE [LARGE SCALE GENOMIC DNA]</scope>
    <source>
        <strain evidence="1 2">NIES-571</strain>
    </source>
</reference>
<dbReference type="SUPFAM" id="SSF48371">
    <property type="entry name" value="ARM repeat"/>
    <property type="match status" value="1"/>
</dbReference>
<comment type="caution">
    <text evidence="1">The sequence shown here is derived from an EMBL/GenBank/DDBJ whole genome shotgun (WGS) entry which is preliminary data.</text>
</comment>
<sequence length="183" mass="18720">MDTAGVTQAVVEGHIKKEVLNLGSADATVRAQAMAGLAVLLTQLQEPCVPPELMAAVPGLCSLLEAEDGDSGMQANACAILGGLMAFSDELQAVVADGLVAKLQQLLAATATDQTLQHNVLTCMSEALRDREADAEALAAAGGLVPVLRLCDPTLPERLQEAAADVLCAVASAEGARATMSEQ</sequence>
<name>A0A2J7ZTT9_9CHLO</name>
<accession>A0A2J7ZTT9</accession>
<dbReference type="EMBL" id="PGGS01000477">
    <property type="protein sequence ID" value="PNH03672.1"/>
    <property type="molecule type" value="Genomic_DNA"/>
</dbReference>
<dbReference type="Proteomes" id="UP000236333">
    <property type="component" value="Unassembled WGS sequence"/>
</dbReference>
<dbReference type="AlphaFoldDB" id="A0A2J7ZTT9"/>
<feature type="non-terminal residue" evidence="1">
    <location>
        <position position="183"/>
    </location>
</feature>
<protein>
    <submittedName>
        <fullName evidence="1">Uncharacterized protein</fullName>
    </submittedName>
</protein>
<gene>
    <name evidence="1" type="ORF">TSOC_010253</name>
</gene>
<dbReference type="Gene3D" id="1.25.10.10">
    <property type="entry name" value="Leucine-rich Repeat Variant"/>
    <property type="match status" value="1"/>
</dbReference>
<evidence type="ECO:0000313" key="2">
    <source>
        <dbReference type="Proteomes" id="UP000236333"/>
    </source>
</evidence>
<evidence type="ECO:0000313" key="1">
    <source>
        <dbReference type="EMBL" id="PNH03672.1"/>
    </source>
</evidence>
<keyword evidence="2" id="KW-1185">Reference proteome</keyword>
<dbReference type="InterPro" id="IPR016024">
    <property type="entry name" value="ARM-type_fold"/>
</dbReference>
<organism evidence="1 2">
    <name type="scientific">Tetrabaena socialis</name>
    <dbReference type="NCBI Taxonomy" id="47790"/>
    <lineage>
        <taxon>Eukaryota</taxon>
        <taxon>Viridiplantae</taxon>
        <taxon>Chlorophyta</taxon>
        <taxon>core chlorophytes</taxon>
        <taxon>Chlorophyceae</taxon>
        <taxon>CS clade</taxon>
        <taxon>Chlamydomonadales</taxon>
        <taxon>Tetrabaenaceae</taxon>
        <taxon>Tetrabaena</taxon>
    </lineage>
</organism>
<proteinExistence type="predicted"/>
<dbReference type="OrthoDB" id="532542at2759"/>
<dbReference type="InterPro" id="IPR011989">
    <property type="entry name" value="ARM-like"/>
</dbReference>